<dbReference type="InterPro" id="IPR027417">
    <property type="entry name" value="P-loop_NTPase"/>
</dbReference>
<feature type="transmembrane region" description="Helical" evidence="8">
    <location>
        <begin position="276"/>
        <end position="300"/>
    </location>
</feature>
<dbReference type="PROSITE" id="PS50893">
    <property type="entry name" value="ABC_TRANSPORTER_2"/>
    <property type="match status" value="1"/>
</dbReference>
<dbReference type="InterPro" id="IPR036640">
    <property type="entry name" value="ABC1_TM_sf"/>
</dbReference>
<evidence type="ECO:0000256" key="4">
    <source>
        <dbReference type="ARBA" id="ARBA00022741"/>
    </source>
</evidence>
<evidence type="ECO:0000313" key="11">
    <source>
        <dbReference type="EMBL" id="GLR54168.1"/>
    </source>
</evidence>
<evidence type="ECO:0000256" key="6">
    <source>
        <dbReference type="ARBA" id="ARBA00022989"/>
    </source>
</evidence>
<gene>
    <name evidence="11" type="ORF">GCM10007923_53850</name>
</gene>
<feature type="transmembrane region" description="Helical" evidence="8">
    <location>
        <begin position="249"/>
        <end position="270"/>
    </location>
</feature>
<dbReference type="PROSITE" id="PS00211">
    <property type="entry name" value="ABC_TRANSPORTER_1"/>
    <property type="match status" value="1"/>
</dbReference>
<protein>
    <submittedName>
        <fullName evidence="11">HlyB/MsbA family ABC transporter</fullName>
    </submittedName>
</protein>
<evidence type="ECO:0000259" key="10">
    <source>
        <dbReference type="PROSITE" id="PS50929"/>
    </source>
</evidence>
<keyword evidence="3 8" id="KW-0812">Transmembrane</keyword>
<reference evidence="12" key="1">
    <citation type="journal article" date="2019" name="Int. J. Syst. Evol. Microbiol.">
        <title>The Global Catalogue of Microorganisms (GCM) 10K type strain sequencing project: providing services to taxonomists for standard genome sequencing and annotation.</title>
        <authorList>
            <consortium name="The Broad Institute Genomics Platform"/>
            <consortium name="The Broad Institute Genome Sequencing Center for Infectious Disease"/>
            <person name="Wu L."/>
            <person name="Ma J."/>
        </authorList>
    </citation>
    <scope>NUCLEOTIDE SEQUENCE [LARGE SCALE GENOMIC DNA]</scope>
    <source>
        <strain evidence="12">NBRC 102122</strain>
    </source>
</reference>
<dbReference type="InterPro" id="IPR017871">
    <property type="entry name" value="ABC_transporter-like_CS"/>
</dbReference>
<evidence type="ECO:0000256" key="2">
    <source>
        <dbReference type="ARBA" id="ARBA00005417"/>
    </source>
</evidence>
<dbReference type="InterPro" id="IPR003439">
    <property type="entry name" value="ABC_transporter-like_ATP-bd"/>
</dbReference>
<feature type="transmembrane region" description="Helical" evidence="8">
    <location>
        <begin position="163"/>
        <end position="182"/>
    </location>
</feature>
<dbReference type="Gene3D" id="1.20.1560.10">
    <property type="entry name" value="ABC transporter type 1, transmembrane domain"/>
    <property type="match status" value="1"/>
</dbReference>
<feature type="domain" description="ABC transporter" evidence="9">
    <location>
        <begin position="336"/>
        <end position="569"/>
    </location>
</feature>
<evidence type="ECO:0000256" key="7">
    <source>
        <dbReference type="ARBA" id="ARBA00023136"/>
    </source>
</evidence>
<evidence type="ECO:0000256" key="1">
    <source>
        <dbReference type="ARBA" id="ARBA00004651"/>
    </source>
</evidence>
<dbReference type="EMBL" id="BSOP01000047">
    <property type="protein sequence ID" value="GLR54168.1"/>
    <property type="molecule type" value="Genomic_DNA"/>
</dbReference>
<keyword evidence="7 8" id="KW-0472">Membrane</keyword>
<keyword evidence="12" id="KW-1185">Reference proteome</keyword>
<proteinExistence type="inferred from homology"/>
<dbReference type="Gene3D" id="3.40.50.300">
    <property type="entry name" value="P-loop containing nucleotide triphosphate hydrolases"/>
    <property type="match status" value="1"/>
</dbReference>
<sequence>MDYLSSFRLLLGHAGGARRAIVLSMLLATLAAAFELVPLYIVWRVVVSVIEGTVSLSSVLSSAGLAAGVVLLGHAAQAAAVAKGHAAAFGVIRNLRLAVAAHLSRLPLGWLSARTGGEAKALVIDEPERLEMIAAHGIPEGTGAVVTWLAVSAWLFAVDWRMALASVFLTPLSFLLIGIAMLRSARKVPAFQGASARMNAAVVEYVAGMPVVKIFNRSGESLAGAAAAVRDYVRIETEITRAYVPLGGAFNALVLANITLILPAGLWLMAAGTLDVATFVFFVILGAGYSLPLMKLFALFQHLAQISVASRAVEDLLATPAQPEAACRVAFSGRDVVFDNVSFAYGERLVLRDVSFTARAGVVTALVGPSGSGKSTAATLVARFNDVAAGRITLGGVDLRDIPTAQLMDEIAFVFQDVFLFSDTIAANIAIARPGASRQEVRAAARAAQADGFISALPQGYDTAIGSRGVQLSGGERQRIAIARAILKDASIIVLDEATAFADPDSEAAIQAGISALAQGRTLIVVAHRLHTIAAASEIVVLSEGRVAERGGHDALLHRRGLYADLWADWEAVRSAAFTGENRMPEAAQ</sequence>
<dbReference type="PROSITE" id="PS50929">
    <property type="entry name" value="ABC_TM1F"/>
    <property type="match status" value="1"/>
</dbReference>
<dbReference type="PANTHER" id="PTHR43394:SF1">
    <property type="entry name" value="ATP-BINDING CASSETTE SUB-FAMILY B MEMBER 10, MITOCHONDRIAL"/>
    <property type="match status" value="1"/>
</dbReference>
<dbReference type="SUPFAM" id="SSF90123">
    <property type="entry name" value="ABC transporter transmembrane region"/>
    <property type="match status" value="1"/>
</dbReference>
<evidence type="ECO:0000256" key="3">
    <source>
        <dbReference type="ARBA" id="ARBA00022692"/>
    </source>
</evidence>
<comment type="similarity">
    <text evidence="2">Belongs to the ABC transporter superfamily.</text>
</comment>
<comment type="caution">
    <text evidence="11">The sequence shown here is derived from an EMBL/GenBank/DDBJ whole genome shotgun (WGS) entry which is preliminary data.</text>
</comment>
<feature type="domain" description="ABC transmembrane type-1" evidence="10">
    <location>
        <begin position="22"/>
        <end position="305"/>
    </location>
</feature>
<keyword evidence="5" id="KW-0067">ATP-binding</keyword>
<evidence type="ECO:0000259" key="9">
    <source>
        <dbReference type="PROSITE" id="PS50893"/>
    </source>
</evidence>
<feature type="transmembrane region" description="Helical" evidence="8">
    <location>
        <begin position="55"/>
        <end position="73"/>
    </location>
</feature>
<evidence type="ECO:0000256" key="8">
    <source>
        <dbReference type="SAM" id="Phobius"/>
    </source>
</evidence>
<dbReference type="InterPro" id="IPR039421">
    <property type="entry name" value="Type_1_exporter"/>
</dbReference>
<evidence type="ECO:0000256" key="5">
    <source>
        <dbReference type="ARBA" id="ARBA00022840"/>
    </source>
</evidence>
<dbReference type="InterPro" id="IPR003593">
    <property type="entry name" value="AAA+_ATPase"/>
</dbReference>
<evidence type="ECO:0000313" key="12">
    <source>
        <dbReference type="Proteomes" id="UP001156702"/>
    </source>
</evidence>
<organism evidence="11 12">
    <name type="scientific">Shinella yambaruensis</name>
    <dbReference type="NCBI Taxonomy" id="415996"/>
    <lineage>
        <taxon>Bacteria</taxon>
        <taxon>Pseudomonadati</taxon>
        <taxon>Pseudomonadota</taxon>
        <taxon>Alphaproteobacteria</taxon>
        <taxon>Hyphomicrobiales</taxon>
        <taxon>Rhizobiaceae</taxon>
        <taxon>Shinella</taxon>
    </lineage>
</organism>
<comment type="subcellular location">
    <subcellularLocation>
        <location evidence="1">Cell membrane</location>
        <topology evidence="1">Multi-pass membrane protein</topology>
    </subcellularLocation>
</comment>
<keyword evidence="6 8" id="KW-1133">Transmembrane helix</keyword>
<keyword evidence="4" id="KW-0547">Nucleotide-binding</keyword>
<name>A0ABQ5ZTJ3_9HYPH</name>
<dbReference type="SUPFAM" id="SSF52540">
    <property type="entry name" value="P-loop containing nucleoside triphosphate hydrolases"/>
    <property type="match status" value="1"/>
</dbReference>
<dbReference type="Pfam" id="PF00005">
    <property type="entry name" value="ABC_tran"/>
    <property type="match status" value="1"/>
</dbReference>
<dbReference type="PANTHER" id="PTHR43394">
    <property type="entry name" value="ATP-DEPENDENT PERMEASE MDL1, MITOCHONDRIAL"/>
    <property type="match status" value="1"/>
</dbReference>
<dbReference type="RefSeq" id="WP_245081968.1">
    <property type="nucleotide sequence ID" value="NZ_BSOP01000047.1"/>
</dbReference>
<dbReference type="InterPro" id="IPR011527">
    <property type="entry name" value="ABC1_TM_dom"/>
</dbReference>
<dbReference type="Pfam" id="PF00664">
    <property type="entry name" value="ABC_membrane"/>
    <property type="match status" value="1"/>
</dbReference>
<dbReference type="Proteomes" id="UP001156702">
    <property type="component" value="Unassembled WGS sequence"/>
</dbReference>
<accession>A0ABQ5ZTJ3</accession>
<feature type="transmembrane region" description="Helical" evidence="8">
    <location>
        <begin position="21"/>
        <end position="43"/>
    </location>
</feature>
<dbReference type="SMART" id="SM00382">
    <property type="entry name" value="AAA"/>
    <property type="match status" value="1"/>
</dbReference>